<keyword evidence="2" id="KW-0805">Transcription regulation</keyword>
<dbReference type="Pfam" id="PF04542">
    <property type="entry name" value="Sigma70_r2"/>
    <property type="match status" value="1"/>
</dbReference>
<sequence>MSHPEYARLITENQKKLYNYIYSMTGRRSRSWDILQETNLVLMRKETEFTLGSNFEAWAFTTARFQTLAYLRNQKRAPLDVLTPELVELFADEAEELAASSPERLTALKRCRGKLKDKTRKVLTLYYEKEHRIKDICALVGMKESAIKLTLMRARKSLHSCIETQLKQS</sequence>
<evidence type="ECO:0000256" key="1">
    <source>
        <dbReference type="ARBA" id="ARBA00010641"/>
    </source>
</evidence>
<keyword evidence="3" id="KW-0731">Sigma factor</keyword>
<dbReference type="InterPro" id="IPR013324">
    <property type="entry name" value="RNA_pol_sigma_r3/r4-like"/>
</dbReference>
<evidence type="ECO:0000313" key="7">
    <source>
        <dbReference type="EMBL" id="MFD2158463.1"/>
    </source>
</evidence>
<evidence type="ECO:0000256" key="4">
    <source>
        <dbReference type="ARBA" id="ARBA00023163"/>
    </source>
</evidence>
<dbReference type="Gene3D" id="1.10.10.10">
    <property type="entry name" value="Winged helix-like DNA-binding domain superfamily/Winged helix DNA-binding domain"/>
    <property type="match status" value="1"/>
</dbReference>
<dbReference type="Proteomes" id="UP001597389">
    <property type="component" value="Unassembled WGS sequence"/>
</dbReference>
<dbReference type="InterPro" id="IPR013325">
    <property type="entry name" value="RNA_pol_sigma_r2"/>
</dbReference>
<feature type="domain" description="RNA polymerase sigma factor 70 region 4 type 2" evidence="6">
    <location>
        <begin position="107"/>
        <end position="158"/>
    </location>
</feature>
<dbReference type="Pfam" id="PF08281">
    <property type="entry name" value="Sigma70_r4_2"/>
    <property type="match status" value="1"/>
</dbReference>
<dbReference type="PANTHER" id="PTHR43133:SF51">
    <property type="entry name" value="RNA POLYMERASE SIGMA FACTOR"/>
    <property type="match status" value="1"/>
</dbReference>
<organism evidence="7 8">
    <name type="scientific">Rubritalea tangerina</name>
    <dbReference type="NCBI Taxonomy" id="430798"/>
    <lineage>
        <taxon>Bacteria</taxon>
        <taxon>Pseudomonadati</taxon>
        <taxon>Verrucomicrobiota</taxon>
        <taxon>Verrucomicrobiia</taxon>
        <taxon>Verrucomicrobiales</taxon>
        <taxon>Rubritaleaceae</taxon>
        <taxon>Rubritalea</taxon>
    </lineage>
</organism>
<dbReference type="InterPro" id="IPR036388">
    <property type="entry name" value="WH-like_DNA-bd_sf"/>
</dbReference>
<reference evidence="8" key="1">
    <citation type="journal article" date="2019" name="Int. J. Syst. Evol. Microbiol.">
        <title>The Global Catalogue of Microorganisms (GCM) 10K type strain sequencing project: providing services to taxonomists for standard genome sequencing and annotation.</title>
        <authorList>
            <consortium name="The Broad Institute Genomics Platform"/>
            <consortium name="The Broad Institute Genome Sequencing Center for Infectious Disease"/>
            <person name="Wu L."/>
            <person name="Ma J."/>
        </authorList>
    </citation>
    <scope>NUCLEOTIDE SEQUENCE [LARGE SCALE GENOMIC DNA]</scope>
    <source>
        <strain evidence="8">CCUG 57942</strain>
    </source>
</reference>
<dbReference type="InterPro" id="IPR014284">
    <property type="entry name" value="RNA_pol_sigma-70_dom"/>
</dbReference>
<dbReference type="InterPro" id="IPR007627">
    <property type="entry name" value="RNA_pol_sigma70_r2"/>
</dbReference>
<dbReference type="EMBL" id="JBHUJB010000025">
    <property type="protein sequence ID" value="MFD2158463.1"/>
    <property type="molecule type" value="Genomic_DNA"/>
</dbReference>
<dbReference type="InterPro" id="IPR013249">
    <property type="entry name" value="RNA_pol_sigma70_r4_t2"/>
</dbReference>
<evidence type="ECO:0000256" key="2">
    <source>
        <dbReference type="ARBA" id="ARBA00023015"/>
    </source>
</evidence>
<dbReference type="InterPro" id="IPR039425">
    <property type="entry name" value="RNA_pol_sigma-70-like"/>
</dbReference>
<evidence type="ECO:0000259" key="5">
    <source>
        <dbReference type="Pfam" id="PF04542"/>
    </source>
</evidence>
<protein>
    <submittedName>
        <fullName evidence="7">Sigma-70 family RNA polymerase sigma factor</fullName>
    </submittedName>
</protein>
<proteinExistence type="inferred from homology"/>
<accession>A0ABW4Z950</accession>
<keyword evidence="8" id="KW-1185">Reference proteome</keyword>
<comment type="caution">
    <text evidence="7">The sequence shown here is derived from an EMBL/GenBank/DDBJ whole genome shotgun (WGS) entry which is preliminary data.</text>
</comment>
<dbReference type="PANTHER" id="PTHR43133">
    <property type="entry name" value="RNA POLYMERASE ECF-TYPE SIGMA FACTO"/>
    <property type="match status" value="1"/>
</dbReference>
<keyword evidence="4" id="KW-0804">Transcription</keyword>
<dbReference type="Gene3D" id="1.10.1740.10">
    <property type="match status" value="1"/>
</dbReference>
<dbReference type="InterPro" id="IPR014331">
    <property type="entry name" value="RNA_pol_sigma70_ECF_RHOBA"/>
</dbReference>
<gene>
    <name evidence="7" type="ORF">ACFSW8_06095</name>
</gene>
<dbReference type="SUPFAM" id="SSF88659">
    <property type="entry name" value="Sigma3 and sigma4 domains of RNA polymerase sigma factors"/>
    <property type="match status" value="1"/>
</dbReference>
<evidence type="ECO:0000313" key="8">
    <source>
        <dbReference type="Proteomes" id="UP001597389"/>
    </source>
</evidence>
<dbReference type="NCBIfam" id="TIGR02937">
    <property type="entry name" value="sigma70-ECF"/>
    <property type="match status" value="1"/>
</dbReference>
<comment type="similarity">
    <text evidence="1">Belongs to the sigma-70 factor family. ECF subfamily.</text>
</comment>
<evidence type="ECO:0000256" key="3">
    <source>
        <dbReference type="ARBA" id="ARBA00023082"/>
    </source>
</evidence>
<name>A0ABW4Z950_9BACT</name>
<dbReference type="NCBIfam" id="TIGR02989">
    <property type="entry name" value="Sig-70_gvs1"/>
    <property type="match status" value="1"/>
</dbReference>
<dbReference type="SUPFAM" id="SSF88946">
    <property type="entry name" value="Sigma2 domain of RNA polymerase sigma factors"/>
    <property type="match status" value="1"/>
</dbReference>
<evidence type="ECO:0000259" key="6">
    <source>
        <dbReference type="Pfam" id="PF08281"/>
    </source>
</evidence>
<dbReference type="RefSeq" id="WP_377177725.1">
    <property type="nucleotide sequence ID" value="NZ_JBHUJB010000025.1"/>
</dbReference>
<feature type="domain" description="RNA polymerase sigma-70 region 2" evidence="5">
    <location>
        <begin position="9"/>
        <end position="76"/>
    </location>
</feature>